<accession>A0A2A7U7G3</accession>
<dbReference type="AlphaFoldDB" id="A0A2A7U7G3"/>
<protein>
    <submittedName>
        <fullName evidence="1">Uncharacterized protein</fullName>
    </submittedName>
</protein>
<gene>
    <name evidence="1" type="ORF">CRM76_01160</name>
</gene>
<reference evidence="2" key="1">
    <citation type="submission" date="2017-09" db="EMBL/GenBank/DDBJ databases">
        <title>FDA dAtabase for Regulatory Grade micrObial Sequences (FDA-ARGOS): Supporting development and validation of Infectious Disease Dx tests.</title>
        <authorList>
            <person name="Goldberg B."/>
            <person name="Campos J."/>
            <person name="Tallon L."/>
            <person name="Sadzewicz L."/>
            <person name="Ott S."/>
            <person name="Zhao X."/>
            <person name="Nagaraj S."/>
            <person name="Vavikolanu K."/>
            <person name="Aluvathingal J."/>
            <person name="Nadendla S."/>
            <person name="Geyer C."/>
            <person name="Sichtig H."/>
        </authorList>
    </citation>
    <scope>NUCLEOTIDE SEQUENCE [LARGE SCALE GENOMIC DNA]</scope>
    <source>
        <strain evidence="2">FDAARGOS_370</strain>
    </source>
</reference>
<evidence type="ECO:0000313" key="2">
    <source>
        <dbReference type="Proteomes" id="UP000219788"/>
    </source>
</evidence>
<comment type="caution">
    <text evidence="1">The sequence shown here is derived from an EMBL/GenBank/DDBJ whole genome shotgun (WGS) entry which is preliminary data.</text>
</comment>
<proteinExistence type="predicted"/>
<organism evidence="1 2">
    <name type="scientific">Edwardsiella tarda</name>
    <dbReference type="NCBI Taxonomy" id="636"/>
    <lineage>
        <taxon>Bacteria</taxon>
        <taxon>Pseudomonadati</taxon>
        <taxon>Pseudomonadota</taxon>
        <taxon>Gammaproteobacteria</taxon>
        <taxon>Enterobacterales</taxon>
        <taxon>Hafniaceae</taxon>
        <taxon>Edwardsiella</taxon>
    </lineage>
</organism>
<evidence type="ECO:0000313" key="1">
    <source>
        <dbReference type="EMBL" id="PEH74280.1"/>
    </source>
</evidence>
<name>A0A2A7U7G3_EDWTA</name>
<dbReference type="Proteomes" id="UP000219788">
    <property type="component" value="Unassembled WGS sequence"/>
</dbReference>
<sequence length="99" mass="11740">MLFQHGQEDELALAASCIEPSHIVRERKYACPSNKFTPYTYKKKVINPRVKHEWVHKHRESTKLVNRFSRERTVQMAEEYYTNSTGMTKAEYFKSRGIT</sequence>
<dbReference type="EMBL" id="PDDV01000006">
    <property type="protein sequence ID" value="PEH74280.1"/>
    <property type="molecule type" value="Genomic_DNA"/>
</dbReference>